<dbReference type="PANTHER" id="PTHR48109:SF1">
    <property type="entry name" value="DIHYDROOROTATE DEHYDROGENASE (FUMARATE)"/>
    <property type="match status" value="1"/>
</dbReference>
<evidence type="ECO:0000256" key="5">
    <source>
        <dbReference type="ARBA" id="ARBA00022975"/>
    </source>
</evidence>
<evidence type="ECO:0000256" key="1">
    <source>
        <dbReference type="ARBA" id="ARBA00001917"/>
    </source>
</evidence>
<name>A0A1F6Y6G4_9BACT</name>
<evidence type="ECO:0000256" key="3">
    <source>
        <dbReference type="ARBA" id="ARBA00022630"/>
    </source>
</evidence>
<protein>
    <recommendedName>
        <fullName evidence="7">Dihydroorotate dehydrogenase catalytic domain-containing protein</fullName>
    </recommendedName>
</protein>
<dbReference type="UniPathway" id="UPA00070"/>
<keyword evidence="6" id="KW-0560">Oxidoreductase</keyword>
<dbReference type="Gene3D" id="3.20.20.70">
    <property type="entry name" value="Aldolase class I"/>
    <property type="match status" value="1"/>
</dbReference>
<organism evidence="8 9">
    <name type="scientific">Candidatus Nomurabacteria bacterium RIFCSPLOWO2_12_FULL_44_11</name>
    <dbReference type="NCBI Taxonomy" id="1801796"/>
    <lineage>
        <taxon>Bacteria</taxon>
        <taxon>Candidatus Nomuraibacteriota</taxon>
    </lineage>
</organism>
<evidence type="ECO:0000259" key="7">
    <source>
        <dbReference type="Pfam" id="PF01180"/>
    </source>
</evidence>
<dbReference type="Pfam" id="PF01180">
    <property type="entry name" value="DHO_dh"/>
    <property type="match status" value="1"/>
</dbReference>
<dbReference type="InterPro" id="IPR050074">
    <property type="entry name" value="DHO_dehydrogenase"/>
</dbReference>
<dbReference type="InterPro" id="IPR013785">
    <property type="entry name" value="Aldolase_TIM"/>
</dbReference>
<keyword evidence="5" id="KW-0665">Pyrimidine biosynthesis</keyword>
<accession>A0A1F6Y6G4</accession>
<dbReference type="GO" id="GO:0004152">
    <property type="term" value="F:dihydroorotate dehydrogenase activity"/>
    <property type="evidence" value="ECO:0007669"/>
    <property type="project" value="InterPro"/>
</dbReference>
<evidence type="ECO:0000313" key="9">
    <source>
        <dbReference type="Proteomes" id="UP000178645"/>
    </source>
</evidence>
<dbReference type="GO" id="GO:0006207">
    <property type="term" value="P:'de novo' pyrimidine nucleobase biosynthetic process"/>
    <property type="evidence" value="ECO:0007669"/>
    <property type="project" value="TreeGrafter"/>
</dbReference>
<dbReference type="EMBL" id="MFVU01000015">
    <property type="protein sequence ID" value="OGJ01948.1"/>
    <property type="molecule type" value="Genomic_DNA"/>
</dbReference>
<comment type="pathway">
    <text evidence="2">Pyrimidine metabolism; UMP biosynthesis via de novo pathway.</text>
</comment>
<evidence type="ECO:0000256" key="6">
    <source>
        <dbReference type="ARBA" id="ARBA00023002"/>
    </source>
</evidence>
<evidence type="ECO:0000256" key="2">
    <source>
        <dbReference type="ARBA" id="ARBA00004725"/>
    </source>
</evidence>
<evidence type="ECO:0000256" key="4">
    <source>
        <dbReference type="ARBA" id="ARBA00022643"/>
    </source>
</evidence>
<keyword evidence="3" id="KW-0285">Flavoprotein</keyword>
<dbReference type="GO" id="GO:0005737">
    <property type="term" value="C:cytoplasm"/>
    <property type="evidence" value="ECO:0007669"/>
    <property type="project" value="InterPro"/>
</dbReference>
<keyword evidence="4" id="KW-0288">FMN</keyword>
<evidence type="ECO:0000313" key="8">
    <source>
        <dbReference type="EMBL" id="OGJ01948.1"/>
    </source>
</evidence>
<comment type="cofactor">
    <cofactor evidence="1">
        <name>FMN</name>
        <dbReference type="ChEBI" id="CHEBI:58210"/>
    </cofactor>
</comment>
<proteinExistence type="predicted"/>
<dbReference type="PANTHER" id="PTHR48109">
    <property type="entry name" value="DIHYDROOROTATE DEHYDROGENASE (QUINONE), MITOCHONDRIAL-RELATED"/>
    <property type="match status" value="1"/>
</dbReference>
<feature type="domain" description="Dihydroorotate dehydrogenase catalytic" evidence="7">
    <location>
        <begin position="40"/>
        <end position="354"/>
    </location>
</feature>
<dbReference type="InterPro" id="IPR005720">
    <property type="entry name" value="Dihydroorotate_DH_cat"/>
</dbReference>
<sequence length="355" mass="39156">MLHEPFYDPNKTYEENFKEGPFGAFADGVVIENSSKKTYDFLGFKVNSPFGIANGPLINGNFVKAALDKGFDIVEYKDTRAHMHPCHPLPNIAPLEVVGDMTLELASKGVKIAKSFTEPLSTTNSFGIPSMDPSFWQADLRDSISYAKKGQIVVGGIQGTLPKVGGFELYLKDFILIAKLMKETEVKIIELNLACPNEGINNLLCLDVERSKIVVEAVRNEIGDTPIIIKISYFPDTEHLRKFVEAVAPMVQAISAINTMPAKIIDDEGKPALTGGRVTSGTCGSPIKWAGLEMTKKLKKFREEFGYRYTIIGVGGVTNADDFFEYRNAGADIVMSAIGAMWNPYLAKEIKERLR</sequence>
<dbReference type="InterPro" id="IPR012135">
    <property type="entry name" value="Dihydroorotate_DH_1_2"/>
</dbReference>
<reference evidence="8 9" key="1">
    <citation type="journal article" date="2016" name="Nat. Commun.">
        <title>Thousands of microbial genomes shed light on interconnected biogeochemical processes in an aquifer system.</title>
        <authorList>
            <person name="Anantharaman K."/>
            <person name="Brown C.T."/>
            <person name="Hug L.A."/>
            <person name="Sharon I."/>
            <person name="Castelle C.J."/>
            <person name="Probst A.J."/>
            <person name="Thomas B.C."/>
            <person name="Singh A."/>
            <person name="Wilkins M.J."/>
            <person name="Karaoz U."/>
            <person name="Brodie E.L."/>
            <person name="Williams K.H."/>
            <person name="Hubbard S.S."/>
            <person name="Banfield J.F."/>
        </authorList>
    </citation>
    <scope>NUCLEOTIDE SEQUENCE [LARGE SCALE GENOMIC DNA]</scope>
</reference>
<dbReference type="Proteomes" id="UP000178645">
    <property type="component" value="Unassembled WGS sequence"/>
</dbReference>
<dbReference type="SUPFAM" id="SSF51395">
    <property type="entry name" value="FMN-linked oxidoreductases"/>
    <property type="match status" value="1"/>
</dbReference>
<dbReference type="AlphaFoldDB" id="A0A1F6Y6G4"/>
<comment type="caution">
    <text evidence="8">The sequence shown here is derived from an EMBL/GenBank/DDBJ whole genome shotgun (WGS) entry which is preliminary data.</text>
</comment>
<dbReference type="PIRSF" id="PIRSF000164">
    <property type="entry name" value="DHO_oxidase"/>
    <property type="match status" value="1"/>
</dbReference>
<dbReference type="GO" id="GO:0044205">
    <property type="term" value="P:'de novo' UMP biosynthetic process"/>
    <property type="evidence" value="ECO:0007669"/>
    <property type="project" value="UniProtKB-UniPathway"/>
</dbReference>
<gene>
    <name evidence="8" type="ORF">A3G53_01525</name>
</gene>